<dbReference type="Proteomes" id="UP001153365">
    <property type="component" value="Unassembled WGS sequence"/>
</dbReference>
<organism evidence="1 2">
    <name type="scientific">Phakopsora pachyrhizi</name>
    <name type="common">Asian soybean rust disease fungus</name>
    <dbReference type="NCBI Taxonomy" id="170000"/>
    <lineage>
        <taxon>Eukaryota</taxon>
        <taxon>Fungi</taxon>
        <taxon>Dikarya</taxon>
        <taxon>Basidiomycota</taxon>
        <taxon>Pucciniomycotina</taxon>
        <taxon>Pucciniomycetes</taxon>
        <taxon>Pucciniales</taxon>
        <taxon>Phakopsoraceae</taxon>
        <taxon>Phakopsora</taxon>
    </lineage>
</organism>
<comment type="caution">
    <text evidence="1">The sequence shown here is derived from an EMBL/GenBank/DDBJ whole genome shotgun (WGS) entry which is preliminary data.</text>
</comment>
<proteinExistence type="predicted"/>
<accession>A0AAV0B8U7</accession>
<feature type="non-terminal residue" evidence="1">
    <location>
        <position position="1"/>
    </location>
</feature>
<protein>
    <submittedName>
        <fullName evidence="1">Uncharacterized protein</fullName>
    </submittedName>
</protein>
<dbReference type="AlphaFoldDB" id="A0AAV0B8U7"/>
<gene>
    <name evidence="1" type="ORF">PPACK8108_LOCUS16080</name>
</gene>
<sequence length="94" mass="10984">VNTLKIHGITYLPKIVHLLHEMDEEDDIQIKFINCTTLAENIKGTRAFYPPNPLPPPLSNFHEISAEHYICTSRYHDESIVMFYEGIKLQMRIE</sequence>
<reference evidence="1" key="1">
    <citation type="submission" date="2022-06" db="EMBL/GenBank/DDBJ databases">
        <authorList>
            <consortium name="SYNGENTA / RWTH Aachen University"/>
        </authorList>
    </citation>
    <scope>NUCLEOTIDE SEQUENCE</scope>
</reference>
<dbReference type="EMBL" id="CALTRL010004338">
    <property type="protein sequence ID" value="CAH7682915.1"/>
    <property type="molecule type" value="Genomic_DNA"/>
</dbReference>
<name>A0AAV0B8U7_PHAPC</name>
<keyword evidence="2" id="KW-1185">Reference proteome</keyword>
<evidence type="ECO:0000313" key="2">
    <source>
        <dbReference type="Proteomes" id="UP001153365"/>
    </source>
</evidence>
<evidence type="ECO:0000313" key="1">
    <source>
        <dbReference type="EMBL" id="CAH7682915.1"/>
    </source>
</evidence>